<feature type="domain" description="Peptidase M20 dimerisation" evidence="1">
    <location>
        <begin position="232"/>
        <end position="314"/>
    </location>
</feature>
<dbReference type="Proteomes" id="UP000614200">
    <property type="component" value="Unassembled WGS sequence"/>
</dbReference>
<dbReference type="Pfam" id="PF07687">
    <property type="entry name" value="M20_dimer"/>
    <property type="match status" value="1"/>
</dbReference>
<keyword evidence="3" id="KW-1185">Reference proteome</keyword>
<dbReference type="EMBL" id="JADKNH010000004">
    <property type="protein sequence ID" value="MBF4693067.1"/>
    <property type="molecule type" value="Genomic_DNA"/>
</dbReference>
<dbReference type="Gene3D" id="3.30.70.360">
    <property type="match status" value="1"/>
</dbReference>
<dbReference type="PANTHER" id="PTHR30575">
    <property type="entry name" value="PEPTIDASE M20"/>
    <property type="match status" value="1"/>
</dbReference>
<name>A0ABR9ZRI7_9FIRM</name>
<dbReference type="NCBIfam" id="TIGR01891">
    <property type="entry name" value="amidohydrolases"/>
    <property type="match status" value="1"/>
</dbReference>
<dbReference type="InterPro" id="IPR036264">
    <property type="entry name" value="Bact_exopeptidase_dim_dom"/>
</dbReference>
<accession>A0ABR9ZRI7</accession>
<evidence type="ECO:0000313" key="2">
    <source>
        <dbReference type="EMBL" id="MBF4693067.1"/>
    </source>
</evidence>
<sequence length="438" mass="46856">MQLHDSMIKEIEKSKDKIIENRRLIHQYPEVGWTEIKTAALVARELESLGFKVSKGDVVISSKARMGVPNQYILDQHYAETLALGYSEAELQPFKDGFTGVVGEMKFGEGPTIALRFDMDAIGLEESLSTGRGPVDKGFVSQIKGQMHGCGHDGHTAIGLGVAESIAKVRHQLNKGSIKLIFQPAEEGVRGAKSMVEAGVLQGVDYVLACHIMANEPFGKLICGANGFMATAKMDVRFKGKAAHAGATPNEGNHAILAACSAVLNLHAIPRHSAGETRINVGTIVAGTDRNVIPDEARLKIETRGANTAINAYVKDYAYQVIKHAGLMHQVETEIEVVGEAVGGKSDEQLIDIIGSVAKRLNVFDEIVASDDHAGGSEDFTYMMSAVQAQGGKAAFFMVGASPDGTGGIGHHTSNFDFKEDALVESIKLFTGIVLSLL</sequence>
<dbReference type="SUPFAM" id="SSF55031">
    <property type="entry name" value="Bacterial exopeptidase dimerisation domain"/>
    <property type="match status" value="1"/>
</dbReference>
<dbReference type="InterPro" id="IPR002933">
    <property type="entry name" value="Peptidase_M20"/>
</dbReference>
<dbReference type="InterPro" id="IPR017439">
    <property type="entry name" value="Amidohydrolase"/>
</dbReference>
<dbReference type="InterPro" id="IPR052030">
    <property type="entry name" value="Peptidase_M20/M20A_hydrolases"/>
</dbReference>
<reference evidence="2 3" key="1">
    <citation type="submission" date="2020-11" db="EMBL/GenBank/DDBJ databases">
        <title>Fusibacter basophilias sp. nov.</title>
        <authorList>
            <person name="Qiu D."/>
        </authorList>
    </citation>
    <scope>NUCLEOTIDE SEQUENCE [LARGE SCALE GENOMIC DNA]</scope>
    <source>
        <strain evidence="2 3">Q10-2</strain>
    </source>
</reference>
<evidence type="ECO:0000259" key="1">
    <source>
        <dbReference type="Pfam" id="PF07687"/>
    </source>
</evidence>
<dbReference type="PANTHER" id="PTHR30575:SF3">
    <property type="entry name" value="PEPTIDASE M20 DIMERISATION DOMAIN-CONTAINING PROTEIN"/>
    <property type="match status" value="1"/>
</dbReference>
<organism evidence="2 3">
    <name type="scientific">Fusibacter ferrireducens</name>
    <dbReference type="NCBI Taxonomy" id="2785058"/>
    <lineage>
        <taxon>Bacteria</taxon>
        <taxon>Bacillati</taxon>
        <taxon>Bacillota</taxon>
        <taxon>Clostridia</taxon>
        <taxon>Eubacteriales</taxon>
        <taxon>Eubacteriales Family XII. Incertae Sedis</taxon>
        <taxon>Fusibacter</taxon>
    </lineage>
</organism>
<dbReference type="InterPro" id="IPR011650">
    <property type="entry name" value="Peptidase_M20_dimer"/>
</dbReference>
<comment type="caution">
    <text evidence="2">The sequence shown here is derived from an EMBL/GenBank/DDBJ whole genome shotgun (WGS) entry which is preliminary data.</text>
</comment>
<dbReference type="RefSeq" id="WP_194701298.1">
    <property type="nucleotide sequence ID" value="NZ_JADKNH010000004.1"/>
</dbReference>
<dbReference type="SUPFAM" id="SSF53187">
    <property type="entry name" value="Zn-dependent exopeptidases"/>
    <property type="match status" value="1"/>
</dbReference>
<protein>
    <submittedName>
        <fullName evidence="2">Amidohydrolase</fullName>
    </submittedName>
</protein>
<dbReference type="Pfam" id="PF01546">
    <property type="entry name" value="Peptidase_M20"/>
    <property type="match status" value="1"/>
</dbReference>
<dbReference type="PIRSF" id="PIRSF005962">
    <property type="entry name" value="Pept_M20D_amidohydro"/>
    <property type="match status" value="1"/>
</dbReference>
<proteinExistence type="predicted"/>
<evidence type="ECO:0000313" key="3">
    <source>
        <dbReference type="Proteomes" id="UP000614200"/>
    </source>
</evidence>
<dbReference type="Gene3D" id="3.40.630.10">
    <property type="entry name" value="Zn peptidases"/>
    <property type="match status" value="2"/>
</dbReference>
<gene>
    <name evidence="2" type="ORF">ISU02_08045</name>
</gene>